<evidence type="ECO:0000256" key="5">
    <source>
        <dbReference type="ARBA" id="ARBA00023136"/>
    </source>
</evidence>
<dbReference type="GeneID" id="30964531"/>
<dbReference type="Proteomes" id="UP000095038">
    <property type="component" value="Unassembled WGS sequence"/>
</dbReference>
<comment type="subcellular location">
    <subcellularLocation>
        <location evidence="1">Membrane</location>
        <topology evidence="1">Multi-pass membrane protein</topology>
    </subcellularLocation>
</comment>
<dbReference type="InParanoid" id="A0A1D2VAG5"/>
<dbReference type="RefSeq" id="XP_020044965.1">
    <property type="nucleotide sequence ID" value="XM_020190895.1"/>
</dbReference>
<dbReference type="InterPro" id="IPR004299">
    <property type="entry name" value="MBOAT_fam"/>
</dbReference>
<feature type="transmembrane region" description="Helical" evidence="8">
    <location>
        <begin position="396"/>
        <end position="413"/>
    </location>
</feature>
<reference evidence="10" key="1">
    <citation type="submission" date="2016-05" db="EMBL/GenBank/DDBJ databases">
        <title>Comparative genomics of biotechnologically important yeasts.</title>
        <authorList>
            <consortium name="DOE Joint Genome Institute"/>
            <person name="Riley R."/>
            <person name="Haridas S."/>
            <person name="Wolfe K.H."/>
            <person name="Lopes M.R."/>
            <person name="Hittinger C.T."/>
            <person name="Goker M."/>
            <person name="Salamov A."/>
            <person name="Wisecaver J."/>
            <person name="Long T.M."/>
            <person name="Aerts A.L."/>
            <person name="Barry K."/>
            <person name="Choi C."/>
            <person name="Clum A."/>
            <person name="Coughlan A.Y."/>
            <person name="Deshpande S."/>
            <person name="Douglass A.P."/>
            <person name="Hanson S.J."/>
            <person name="Klenk H.-P."/>
            <person name="Labutti K."/>
            <person name="Lapidus A."/>
            <person name="Lindquist E."/>
            <person name="Lipzen A."/>
            <person name="Meier-Kolthoff J.P."/>
            <person name="Ohm R.A."/>
            <person name="Otillar R.P."/>
            <person name="Pangilinan J."/>
            <person name="Peng Y."/>
            <person name="Rokas A."/>
            <person name="Rosa C.A."/>
            <person name="Scheuner C."/>
            <person name="Sibirny A.A."/>
            <person name="Slot J.C."/>
            <person name="Stielow J.B."/>
            <person name="Sun H."/>
            <person name="Kurtzman C.P."/>
            <person name="Blackwell M."/>
            <person name="Grigoriev I.V."/>
            <person name="Jeffries T.W."/>
        </authorList>
    </citation>
    <scope>NUCLEOTIDE SEQUENCE [LARGE SCALE GENOMIC DNA]</scope>
    <source>
        <strain evidence="10">DSM 1968</strain>
    </source>
</reference>
<dbReference type="GO" id="GO:0044233">
    <property type="term" value="C:mitochondria-associated endoplasmic reticulum membrane contact site"/>
    <property type="evidence" value="ECO:0007669"/>
    <property type="project" value="EnsemblFungi"/>
</dbReference>
<evidence type="ECO:0000256" key="2">
    <source>
        <dbReference type="ARBA" id="ARBA00022679"/>
    </source>
</evidence>
<dbReference type="OrthoDB" id="286734at2759"/>
<dbReference type="EMBL" id="KV454490">
    <property type="protein sequence ID" value="ODV58658.1"/>
    <property type="molecule type" value="Genomic_DNA"/>
</dbReference>
<dbReference type="Pfam" id="PF03062">
    <property type="entry name" value="MBOAT"/>
    <property type="match status" value="1"/>
</dbReference>
<dbReference type="GO" id="GO:0090640">
    <property type="term" value="P:phosphatidylcholine biosynthesis from sn-glycero-3-phosphocholine"/>
    <property type="evidence" value="ECO:0007669"/>
    <property type="project" value="EnsemblFungi"/>
</dbReference>
<gene>
    <name evidence="9" type="ORF">ASCRUDRAFT_38918</name>
</gene>
<keyword evidence="3 8" id="KW-0812">Transmembrane</keyword>
<feature type="transmembrane region" description="Helical" evidence="8">
    <location>
        <begin position="472"/>
        <end position="489"/>
    </location>
</feature>
<accession>A0A1D2VAG5</accession>
<dbReference type="AlphaFoldDB" id="A0A1D2VAG5"/>
<dbReference type="GO" id="GO:0047184">
    <property type="term" value="F:1-acylglycerophosphocholine O-acyltransferase activity"/>
    <property type="evidence" value="ECO:0007669"/>
    <property type="project" value="EnsemblFungi"/>
</dbReference>
<protein>
    <submittedName>
        <fullName evidence="9">MBOAT-domain-containing protein</fullName>
    </submittedName>
</protein>
<evidence type="ECO:0000256" key="1">
    <source>
        <dbReference type="ARBA" id="ARBA00004141"/>
    </source>
</evidence>
<keyword evidence="7" id="KW-0175">Coiled coil</keyword>
<keyword evidence="4 8" id="KW-1133">Transmembrane helix</keyword>
<sequence>MIKLSFLSDKIDILADSIGLPVGLLKLAICLFASFPFCAVLKRLPDNNKKLRCYYIISVSFFYIFGILNIYSGFQTLFISSLITYLCSRYLKSNLMPWTNFVLIMGHLMYSHIYAQFFIDPNADYNENVGVDITGAQMVLVMKLTAFAWNIQDGLILSNPVTAPNCDLTEIQKSKAIYKHPSILEYWAYCFFFPSLLTGPAFDYIDYENWLTNNLFSEIPADKRPGKKRKRMIPKSGRVSLWKAIQGVLWILLWFKLTTIFSNKYLFERSFLSKNFFYKIFYLWVLSFTYRLKYYGAWSIAEASCILCGIGFNGIKINADKSISFRWDKVQNIDPIGFETAQNVHIGLEAWNQNTNKWLKNYVYLRIKRKNRRAGFKSTLFTFLTSAMWHGTRPGYYLTFACGAFLQTCGRYYRRYFRPIFIESDGKTFKATKIYYDILCFLFTQLAFGYLVQPFVILDFNQSLYAWRTCYYYIHVIILGTFLVFRGPFAKSVVNFLKKYHNQGSKDKKQIYTSNMDELNKLSYILKQKEEFEKTEMALGVPTPDFDRKEVENVIEEVNEMKEELREWKKRASMDEQSEAIKEAVKSLKQEVGSFLPHDMHLSKKSE</sequence>
<dbReference type="PANTHER" id="PTHR13906:SF4">
    <property type="entry name" value="LYSOPHOSPHOLIPID ACYLTRANSFERASE 6"/>
    <property type="match status" value="1"/>
</dbReference>
<feature type="transmembrane region" description="Helical" evidence="8">
    <location>
        <begin position="374"/>
        <end position="390"/>
    </location>
</feature>
<dbReference type="GO" id="GO:0036151">
    <property type="term" value="P:phosphatidylcholine acyl-chain remodeling"/>
    <property type="evidence" value="ECO:0007669"/>
    <property type="project" value="EnsemblFungi"/>
</dbReference>
<feature type="transmembrane region" description="Helical" evidence="8">
    <location>
        <begin position="20"/>
        <end position="41"/>
    </location>
</feature>
<dbReference type="GO" id="GO:0016020">
    <property type="term" value="C:membrane"/>
    <property type="evidence" value="ECO:0007669"/>
    <property type="project" value="UniProtKB-SubCell"/>
</dbReference>
<dbReference type="GO" id="GO:0005783">
    <property type="term" value="C:endoplasmic reticulum"/>
    <property type="evidence" value="ECO:0007669"/>
    <property type="project" value="EnsemblFungi"/>
</dbReference>
<proteinExistence type="predicted"/>
<name>A0A1D2VAG5_9ASCO</name>
<feature type="coiled-coil region" evidence="7">
    <location>
        <begin position="548"/>
        <end position="591"/>
    </location>
</feature>
<keyword evidence="2" id="KW-0808">Transferase</keyword>
<evidence type="ECO:0000313" key="10">
    <source>
        <dbReference type="Proteomes" id="UP000095038"/>
    </source>
</evidence>
<dbReference type="InterPro" id="IPR049941">
    <property type="entry name" value="LPLAT_7/PORCN-like"/>
</dbReference>
<evidence type="ECO:0000256" key="7">
    <source>
        <dbReference type="SAM" id="Coils"/>
    </source>
</evidence>
<feature type="transmembrane region" description="Helical" evidence="8">
    <location>
        <begin position="53"/>
        <end position="86"/>
    </location>
</feature>
<dbReference type="GO" id="GO:0003841">
    <property type="term" value="F:1-acylglycerol-3-phosphate O-acyltransferase activity"/>
    <property type="evidence" value="ECO:0007669"/>
    <property type="project" value="EnsemblFungi"/>
</dbReference>
<dbReference type="GO" id="GO:0006646">
    <property type="term" value="P:phosphatidylethanolamine biosynthetic process"/>
    <property type="evidence" value="ECO:0007669"/>
    <property type="project" value="EnsemblFungi"/>
</dbReference>
<evidence type="ECO:0000313" key="9">
    <source>
        <dbReference type="EMBL" id="ODV58658.1"/>
    </source>
</evidence>
<evidence type="ECO:0000256" key="4">
    <source>
        <dbReference type="ARBA" id="ARBA00022989"/>
    </source>
</evidence>
<dbReference type="GO" id="GO:0071618">
    <property type="term" value="F:lysophosphatidylethanolamine acyltransferase activity"/>
    <property type="evidence" value="ECO:0007669"/>
    <property type="project" value="EnsemblFungi"/>
</dbReference>
<evidence type="ECO:0000256" key="8">
    <source>
        <dbReference type="SAM" id="Phobius"/>
    </source>
</evidence>
<evidence type="ECO:0000256" key="6">
    <source>
        <dbReference type="ARBA" id="ARBA00023315"/>
    </source>
</evidence>
<organism evidence="9 10">
    <name type="scientific">Ascoidea rubescens DSM 1968</name>
    <dbReference type="NCBI Taxonomy" id="1344418"/>
    <lineage>
        <taxon>Eukaryota</taxon>
        <taxon>Fungi</taxon>
        <taxon>Dikarya</taxon>
        <taxon>Ascomycota</taxon>
        <taxon>Saccharomycotina</taxon>
        <taxon>Saccharomycetes</taxon>
        <taxon>Ascoideaceae</taxon>
        <taxon>Ascoidea</taxon>
    </lineage>
</organism>
<keyword evidence="10" id="KW-1185">Reference proteome</keyword>
<feature type="transmembrane region" description="Helical" evidence="8">
    <location>
        <begin position="239"/>
        <end position="256"/>
    </location>
</feature>
<evidence type="ECO:0000256" key="3">
    <source>
        <dbReference type="ARBA" id="ARBA00022692"/>
    </source>
</evidence>
<dbReference type="GO" id="GO:0030258">
    <property type="term" value="P:lipid modification"/>
    <property type="evidence" value="ECO:0007669"/>
    <property type="project" value="TreeGrafter"/>
</dbReference>
<dbReference type="FunCoup" id="A0A1D2VAG5">
    <property type="interactions" value="493"/>
</dbReference>
<feature type="transmembrane region" description="Helical" evidence="8">
    <location>
        <begin position="98"/>
        <end position="119"/>
    </location>
</feature>
<feature type="transmembrane region" description="Helical" evidence="8">
    <location>
        <begin position="434"/>
        <end position="452"/>
    </location>
</feature>
<keyword evidence="5 8" id="KW-0472">Membrane</keyword>
<keyword evidence="6" id="KW-0012">Acyltransferase</keyword>
<dbReference type="PANTHER" id="PTHR13906">
    <property type="entry name" value="PORCUPINE"/>
    <property type="match status" value="1"/>
</dbReference>
<dbReference type="STRING" id="1344418.A0A1D2VAG5"/>